<evidence type="ECO:0000256" key="3">
    <source>
        <dbReference type="ARBA" id="ARBA00023125"/>
    </source>
</evidence>
<dbReference type="EMBL" id="CABITT030000004">
    <property type="protein sequence ID" value="VVB02843.1"/>
    <property type="molecule type" value="Genomic_DNA"/>
</dbReference>
<protein>
    <recommendedName>
        <fullName evidence="8">TF-B3 domain-containing protein</fullName>
    </recommendedName>
</protein>
<dbReference type="GO" id="GO:0003677">
    <property type="term" value="F:DNA binding"/>
    <property type="evidence" value="ECO:0007669"/>
    <property type="project" value="UniProtKB-KW"/>
</dbReference>
<keyword evidence="7" id="KW-1185">Reference proteome</keyword>
<dbReference type="AlphaFoldDB" id="A0A565BMI3"/>
<dbReference type="PANTHER" id="PTHR31541">
    <property type="entry name" value="B3 DOMAIN PLANT PROTEIN-RELATED"/>
    <property type="match status" value="1"/>
</dbReference>
<dbReference type="CDD" id="cd10017">
    <property type="entry name" value="B3_DNA"/>
    <property type="match status" value="1"/>
</dbReference>
<dbReference type="InterPro" id="IPR015300">
    <property type="entry name" value="DNA-bd_pseudobarrel_sf"/>
</dbReference>
<sequence>MRNSISDVEAAYILLELRNHYQKQLPKEIPRDHEVALQASEAHQFHSKKRKAEKVQYMQPLTRKPVEEDDSEENLIKLLEWNKIMPDFGEICIGVSEGFSEPIRKQLRESDIKDDQSRLMLCKLQVKTRMLPLLNDSENRRISHGTEGLDVSVYGPDGVVQEMKFKMWSVDTPVLTSGWKEFVAKSDLKKHCDFLTISMFRHIETRKICFAIHSTRFDSITKPLSKRIMKAVFV</sequence>
<gene>
    <name evidence="6" type="ORF">ANE_LOCUS13287</name>
</gene>
<keyword evidence="4" id="KW-0804">Transcription</keyword>
<accession>A0A565BMI3</accession>
<proteinExistence type="predicted"/>
<organism evidence="6 7">
    <name type="scientific">Arabis nemorensis</name>
    <dbReference type="NCBI Taxonomy" id="586526"/>
    <lineage>
        <taxon>Eukaryota</taxon>
        <taxon>Viridiplantae</taxon>
        <taxon>Streptophyta</taxon>
        <taxon>Embryophyta</taxon>
        <taxon>Tracheophyta</taxon>
        <taxon>Spermatophyta</taxon>
        <taxon>Magnoliopsida</taxon>
        <taxon>eudicotyledons</taxon>
        <taxon>Gunneridae</taxon>
        <taxon>Pentapetalae</taxon>
        <taxon>rosids</taxon>
        <taxon>malvids</taxon>
        <taxon>Brassicales</taxon>
        <taxon>Brassicaceae</taxon>
        <taxon>Arabideae</taxon>
        <taxon>Arabis</taxon>
    </lineage>
</organism>
<evidence type="ECO:0008006" key="8">
    <source>
        <dbReference type="Google" id="ProtNLM"/>
    </source>
</evidence>
<comment type="caution">
    <text evidence="6">The sequence shown here is derived from an EMBL/GenBank/DDBJ whole genome shotgun (WGS) entry which is preliminary data.</text>
</comment>
<dbReference type="Gene3D" id="2.40.330.10">
    <property type="entry name" value="DNA-binding pseudobarrel domain"/>
    <property type="match status" value="1"/>
</dbReference>
<evidence type="ECO:0000256" key="1">
    <source>
        <dbReference type="ARBA" id="ARBA00004123"/>
    </source>
</evidence>
<evidence type="ECO:0000313" key="6">
    <source>
        <dbReference type="EMBL" id="VVB02843.1"/>
    </source>
</evidence>
<dbReference type="InterPro" id="IPR003340">
    <property type="entry name" value="B3_DNA-bd"/>
</dbReference>
<comment type="subcellular location">
    <subcellularLocation>
        <location evidence="1">Nucleus</location>
    </subcellularLocation>
</comment>
<reference evidence="6" key="1">
    <citation type="submission" date="2019-07" db="EMBL/GenBank/DDBJ databases">
        <authorList>
            <person name="Dittberner H."/>
        </authorList>
    </citation>
    <scope>NUCLEOTIDE SEQUENCE [LARGE SCALE GENOMIC DNA]</scope>
</reference>
<dbReference type="GO" id="GO:0005634">
    <property type="term" value="C:nucleus"/>
    <property type="evidence" value="ECO:0007669"/>
    <property type="project" value="UniProtKB-SubCell"/>
</dbReference>
<keyword evidence="5" id="KW-0539">Nucleus</keyword>
<dbReference type="SUPFAM" id="SSF101936">
    <property type="entry name" value="DNA-binding pseudobarrel domain"/>
    <property type="match status" value="1"/>
</dbReference>
<keyword evidence="2" id="KW-0805">Transcription regulation</keyword>
<keyword evidence="3" id="KW-0238">DNA-binding</keyword>
<evidence type="ECO:0000256" key="2">
    <source>
        <dbReference type="ARBA" id="ARBA00023015"/>
    </source>
</evidence>
<evidence type="ECO:0000256" key="5">
    <source>
        <dbReference type="ARBA" id="ARBA00023242"/>
    </source>
</evidence>
<dbReference type="InterPro" id="IPR005508">
    <property type="entry name" value="At2g31720-like"/>
</dbReference>
<evidence type="ECO:0000313" key="7">
    <source>
        <dbReference type="Proteomes" id="UP000489600"/>
    </source>
</evidence>
<dbReference type="OrthoDB" id="668173at2759"/>
<name>A0A565BMI3_9BRAS</name>
<evidence type="ECO:0000256" key="4">
    <source>
        <dbReference type="ARBA" id="ARBA00023163"/>
    </source>
</evidence>
<dbReference type="PANTHER" id="PTHR31541:SF28">
    <property type="entry name" value="TF-B3 DOMAIN-CONTAINING PROTEIN"/>
    <property type="match status" value="1"/>
</dbReference>
<dbReference type="Proteomes" id="UP000489600">
    <property type="component" value="Unassembled WGS sequence"/>
</dbReference>